<keyword evidence="6 8" id="KW-0449">Lipoprotein</keyword>
<keyword evidence="4" id="KW-0564">Palmitate</keyword>
<dbReference type="GO" id="GO:0009279">
    <property type="term" value="C:cell outer membrane"/>
    <property type="evidence" value="ECO:0007669"/>
    <property type="project" value="UniProtKB-SubCell"/>
</dbReference>
<keyword evidence="3" id="KW-0472">Membrane</keyword>
<dbReference type="Pfam" id="PF13627">
    <property type="entry name" value="LptM_cons"/>
    <property type="match status" value="1"/>
</dbReference>
<evidence type="ECO:0000256" key="2">
    <source>
        <dbReference type="ARBA" id="ARBA00022729"/>
    </source>
</evidence>
<evidence type="ECO:0000313" key="8">
    <source>
        <dbReference type="EMBL" id="NKE66489.1"/>
    </source>
</evidence>
<keyword evidence="9" id="KW-1185">Reference proteome</keyword>
<evidence type="ECO:0000256" key="7">
    <source>
        <dbReference type="SAM" id="MobiDB-lite"/>
    </source>
</evidence>
<name>A0A7X6I6V0_9BURK</name>
<evidence type="ECO:0000313" key="9">
    <source>
        <dbReference type="Proteomes" id="UP000521868"/>
    </source>
</evidence>
<evidence type="ECO:0000256" key="1">
    <source>
        <dbReference type="ARBA" id="ARBA00004459"/>
    </source>
</evidence>
<sequence length="73" mass="7327">MLNVPEILVSTAARRLVLAAVVVGTLAGCGQRGPLFLPTEPAAAQRATLPQTLSPARAASAPPSGTATPAPRQ</sequence>
<evidence type="ECO:0000256" key="6">
    <source>
        <dbReference type="ARBA" id="ARBA00023288"/>
    </source>
</evidence>
<organism evidence="8 9">
    <name type="scientific">Ramlibacter lithotrophicus</name>
    <dbReference type="NCBI Taxonomy" id="2606681"/>
    <lineage>
        <taxon>Bacteria</taxon>
        <taxon>Pseudomonadati</taxon>
        <taxon>Pseudomonadota</taxon>
        <taxon>Betaproteobacteria</taxon>
        <taxon>Burkholderiales</taxon>
        <taxon>Comamonadaceae</taxon>
        <taxon>Ramlibacter</taxon>
    </lineage>
</organism>
<evidence type="ECO:0000256" key="4">
    <source>
        <dbReference type="ARBA" id="ARBA00023139"/>
    </source>
</evidence>
<protein>
    <submittedName>
        <fullName evidence="8">Lipoprotein</fullName>
    </submittedName>
</protein>
<dbReference type="RefSeq" id="WP_168107590.1">
    <property type="nucleotide sequence ID" value="NZ_VTOX01000003.1"/>
</dbReference>
<keyword evidence="5" id="KW-0998">Cell outer membrane</keyword>
<accession>A0A7X6I6V0</accession>
<dbReference type="InterPro" id="IPR032831">
    <property type="entry name" value="LptM_cons"/>
</dbReference>
<evidence type="ECO:0000256" key="5">
    <source>
        <dbReference type="ARBA" id="ARBA00023237"/>
    </source>
</evidence>
<dbReference type="Proteomes" id="UP000521868">
    <property type="component" value="Unassembled WGS sequence"/>
</dbReference>
<gene>
    <name evidence="8" type="ORF">RAMLITH_11710</name>
</gene>
<comment type="subcellular location">
    <subcellularLocation>
        <location evidence="1">Cell outer membrane</location>
        <topology evidence="1">Lipid-anchor</topology>
    </subcellularLocation>
</comment>
<reference evidence="8 9" key="1">
    <citation type="journal article" date="2020" name="Nature">
        <title>Bacterial chemolithoautotrophy via manganese oxidation.</title>
        <authorList>
            <person name="Yu H."/>
            <person name="Leadbetter J.R."/>
        </authorList>
    </citation>
    <scope>NUCLEOTIDE SEQUENCE [LARGE SCALE GENOMIC DNA]</scope>
    <source>
        <strain evidence="8 9">RBP-1</strain>
    </source>
</reference>
<feature type="region of interest" description="Disordered" evidence="7">
    <location>
        <begin position="42"/>
        <end position="73"/>
    </location>
</feature>
<dbReference type="AlphaFoldDB" id="A0A7X6I6V0"/>
<feature type="compositionally biased region" description="Low complexity" evidence="7">
    <location>
        <begin position="54"/>
        <end position="73"/>
    </location>
</feature>
<proteinExistence type="predicted"/>
<keyword evidence="2" id="KW-0732">Signal</keyword>
<evidence type="ECO:0000256" key="3">
    <source>
        <dbReference type="ARBA" id="ARBA00023136"/>
    </source>
</evidence>
<dbReference type="EMBL" id="VTOX01000003">
    <property type="protein sequence ID" value="NKE66489.1"/>
    <property type="molecule type" value="Genomic_DNA"/>
</dbReference>
<comment type="caution">
    <text evidence="8">The sequence shown here is derived from an EMBL/GenBank/DDBJ whole genome shotgun (WGS) entry which is preliminary data.</text>
</comment>
<dbReference type="NCBIfam" id="NF047847">
    <property type="entry name" value="SS_mature_LptM"/>
    <property type="match status" value="1"/>
</dbReference>